<organism evidence="2 3">
    <name type="scientific">Demequina zhanjiangensis</name>
    <dbReference type="NCBI Taxonomy" id="3051659"/>
    <lineage>
        <taxon>Bacteria</taxon>
        <taxon>Bacillati</taxon>
        <taxon>Actinomycetota</taxon>
        <taxon>Actinomycetes</taxon>
        <taxon>Micrococcales</taxon>
        <taxon>Demequinaceae</taxon>
        <taxon>Demequina</taxon>
    </lineage>
</organism>
<dbReference type="RefSeq" id="WP_301126606.1">
    <property type="nucleotide sequence ID" value="NZ_JAUHPV010000002.1"/>
</dbReference>
<keyword evidence="1" id="KW-0472">Membrane</keyword>
<comment type="caution">
    <text evidence="2">The sequence shown here is derived from an EMBL/GenBank/DDBJ whole genome shotgun (WGS) entry which is preliminary data.</text>
</comment>
<evidence type="ECO:0000313" key="3">
    <source>
        <dbReference type="Proteomes" id="UP001172738"/>
    </source>
</evidence>
<keyword evidence="3" id="KW-1185">Reference proteome</keyword>
<proteinExistence type="predicted"/>
<keyword evidence="1" id="KW-1133">Transmembrane helix</keyword>
<gene>
    <name evidence="2" type="ORF">QQX04_04350</name>
</gene>
<protein>
    <recommendedName>
        <fullName evidence="4">DUF1795 domain-containing protein</fullName>
    </recommendedName>
</protein>
<reference evidence="2" key="1">
    <citation type="submission" date="2023-06" db="EMBL/GenBank/DDBJ databases">
        <title>SYSU T00b26.</title>
        <authorList>
            <person name="Gao L."/>
            <person name="Fang B.-Z."/>
            <person name="Li W.-J."/>
        </authorList>
    </citation>
    <scope>NUCLEOTIDE SEQUENCE</scope>
    <source>
        <strain evidence="2">SYSU T00b26</strain>
    </source>
</reference>
<name>A0ABT8FZA5_9MICO</name>
<evidence type="ECO:0000256" key="1">
    <source>
        <dbReference type="SAM" id="Phobius"/>
    </source>
</evidence>
<dbReference type="Proteomes" id="UP001172738">
    <property type="component" value="Unassembled WGS sequence"/>
</dbReference>
<accession>A0ABT8FZA5</accession>
<sequence length="197" mass="20233">MGDNAAAPDGSTAPPARSLAERLVPAPSWPGALLVLALSLGLILGLPALATTMHGGGYPADEPFEAAPGLQVTVAEGWEYDDSSGIFYTFTRAGATLVLVPAVGSDQSVEEALQVSTDALEQSSYLVTDPQTFTTDAGDSGMVVSGHSDTEASATWIIEHDGGQATFLLTGPDSTFSETYEAADALVQTAVVLEVTE</sequence>
<dbReference type="EMBL" id="JAUHPV010000002">
    <property type="protein sequence ID" value="MDN4472221.1"/>
    <property type="molecule type" value="Genomic_DNA"/>
</dbReference>
<evidence type="ECO:0008006" key="4">
    <source>
        <dbReference type="Google" id="ProtNLM"/>
    </source>
</evidence>
<evidence type="ECO:0000313" key="2">
    <source>
        <dbReference type="EMBL" id="MDN4472221.1"/>
    </source>
</evidence>
<feature type="transmembrane region" description="Helical" evidence="1">
    <location>
        <begin position="29"/>
        <end position="50"/>
    </location>
</feature>
<keyword evidence="1" id="KW-0812">Transmembrane</keyword>